<organism evidence="1">
    <name type="scientific">Hypophthalmichthys nobilis</name>
    <name type="common">Bighead carp</name>
    <name type="synonym">Aristichthys nobilis</name>
    <dbReference type="NCBI Taxonomy" id="7965"/>
    <lineage>
        <taxon>Eukaryota</taxon>
        <taxon>Metazoa</taxon>
        <taxon>Chordata</taxon>
        <taxon>Craniata</taxon>
        <taxon>Vertebrata</taxon>
        <taxon>Euteleostomi</taxon>
        <taxon>Actinopterygii</taxon>
        <taxon>Neopterygii</taxon>
        <taxon>Teleostei</taxon>
        <taxon>Ostariophysi</taxon>
        <taxon>Cypriniformes</taxon>
        <taxon>Xenocyprididae</taxon>
        <taxon>Xenocypridinae</taxon>
        <taxon>Hypophthalmichthys</taxon>
    </lineage>
</organism>
<dbReference type="EMBL" id="FJ502103">
    <property type="protein sequence ID" value="ACO51220.1"/>
    <property type="molecule type" value="mRNA"/>
</dbReference>
<feature type="non-terminal residue" evidence="1">
    <location>
        <position position="1"/>
    </location>
</feature>
<dbReference type="Gene3D" id="2.60.120.1540">
    <property type="match status" value="1"/>
</dbReference>
<accession>C1JCJ0</accession>
<reference evidence="1" key="1">
    <citation type="submission" date="2008-12" db="EMBL/GenBank/DDBJ databases">
        <title>The effects of microcystin-LR on the gene expression profiles in liver of bighead carp (Aristichthys nobilis) injected i.v. with toxin.</title>
        <authorList>
            <person name="Li H."/>
            <person name="Xie P."/>
            <person name="Li G."/>
            <person name="Hao L."/>
            <person name="Xiong Q."/>
        </authorList>
    </citation>
    <scope>NUCLEOTIDE SEQUENCE</scope>
    <source>
        <tissue evidence="1">Liver</tissue>
    </source>
</reference>
<feature type="non-terminal residue" evidence="1">
    <location>
        <position position="53"/>
    </location>
</feature>
<proteinExistence type="evidence at transcript level"/>
<protein>
    <submittedName>
        <fullName evidence="1">Complement component C5-1</fullName>
    </submittedName>
</protein>
<evidence type="ECO:0000313" key="1">
    <source>
        <dbReference type="EMBL" id="ACO51220.1"/>
    </source>
</evidence>
<dbReference type="AlphaFoldDB" id="C1JCJ0"/>
<name>C1JCJ0_HYPNO</name>
<sequence length="53" mass="5781">PEGIRKEIESGGRIDPNGVFGTSMRKLELKHVIPPNIAPKSTVDRILTINGEV</sequence>